<name>A0A6P8J0W0_ACTTE</name>
<evidence type="ECO:0000313" key="2">
    <source>
        <dbReference type="Proteomes" id="UP000515163"/>
    </source>
</evidence>
<keyword evidence="2" id="KW-1185">Reference proteome</keyword>
<organism evidence="2 3">
    <name type="scientific">Actinia tenebrosa</name>
    <name type="common">Australian red waratah sea anemone</name>
    <dbReference type="NCBI Taxonomy" id="6105"/>
    <lineage>
        <taxon>Eukaryota</taxon>
        <taxon>Metazoa</taxon>
        <taxon>Cnidaria</taxon>
        <taxon>Anthozoa</taxon>
        <taxon>Hexacorallia</taxon>
        <taxon>Actiniaria</taxon>
        <taxon>Actiniidae</taxon>
        <taxon>Actinia</taxon>
    </lineage>
</organism>
<dbReference type="OrthoDB" id="5990207at2759"/>
<proteinExistence type="predicted"/>
<dbReference type="InParanoid" id="A0A6P8J0W0"/>
<reference evidence="3" key="1">
    <citation type="submission" date="2025-08" db="UniProtKB">
        <authorList>
            <consortium name="RefSeq"/>
        </authorList>
    </citation>
    <scope>IDENTIFICATION</scope>
    <source>
        <tissue evidence="3">Tentacle</tissue>
    </source>
</reference>
<dbReference type="Proteomes" id="UP000515163">
    <property type="component" value="Unplaced"/>
</dbReference>
<feature type="region of interest" description="Disordered" evidence="1">
    <location>
        <begin position="31"/>
        <end position="61"/>
    </location>
</feature>
<protein>
    <submittedName>
        <fullName evidence="3">Uncharacterized protein LOC116307106</fullName>
    </submittedName>
</protein>
<dbReference type="AlphaFoldDB" id="A0A6P8J0W0"/>
<evidence type="ECO:0000256" key="1">
    <source>
        <dbReference type="SAM" id="MobiDB-lite"/>
    </source>
</evidence>
<accession>A0A6P8J0W0</accession>
<evidence type="ECO:0000313" key="3">
    <source>
        <dbReference type="RefSeq" id="XP_031573114.1"/>
    </source>
</evidence>
<dbReference type="KEGG" id="aten:116307106"/>
<feature type="compositionally biased region" description="Low complexity" evidence="1">
    <location>
        <begin position="31"/>
        <end position="55"/>
    </location>
</feature>
<sequence length="109" mass="12237">MVFIGKWESPRRHRTSECCFFALEPTGAVPSTSNMTPIVTTTSTSSSTSLQSARTQVDSAMEPNETKIKARGMILQQLVELKNLKDANVLSNDEFEEQKKKMLEDLKKL</sequence>
<dbReference type="GeneID" id="116307106"/>
<gene>
    <name evidence="3" type="primary">LOC116307106</name>
</gene>
<dbReference type="RefSeq" id="XP_031573114.1">
    <property type="nucleotide sequence ID" value="XM_031717254.1"/>
</dbReference>